<organism evidence="1 2">
    <name type="scientific">Racocetra fulgida</name>
    <dbReference type="NCBI Taxonomy" id="60492"/>
    <lineage>
        <taxon>Eukaryota</taxon>
        <taxon>Fungi</taxon>
        <taxon>Fungi incertae sedis</taxon>
        <taxon>Mucoromycota</taxon>
        <taxon>Glomeromycotina</taxon>
        <taxon>Glomeromycetes</taxon>
        <taxon>Diversisporales</taxon>
        <taxon>Gigasporaceae</taxon>
        <taxon>Racocetra</taxon>
    </lineage>
</organism>
<comment type="caution">
    <text evidence="1">The sequence shown here is derived from an EMBL/GenBank/DDBJ whole genome shotgun (WGS) entry which is preliminary data.</text>
</comment>
<evidence type="ECO:0000313" key="1">
    <source>
        <dbReference type="EMBL" id="CAG8701004.1"/>
    </source>
</evidence>
<gene>
    <name evidence="1" type="ORF">RFULGI_LOCUS10409</name>
</gene>
<keyword evidence="2" id="KW-1185">Reference proteome</keyword>
<evidence type="ECO:0000313" key="2">
    <source>
        <dbReference type="Proteomes" id="UP000789396"/>
    </source>
</evidence>
<dbReference type="Proteomes" id="UP000789396">
    <property type="component" value="Unassembled WGS sequence"/>
</dbReference>
<feature type="non-terminal residue" evidence="1">
    <location>
        <position position="1"/>
    </location>
</feature>
<reference evidence="1" key="1">
    <citation type="submission" date="2021-06" db="EMBL/GenBank/DDBJ databases">
        <authorList>
            <person name="Kallberg Y."/>
            <person name="Tangrot J."/>
            <person name="Rosling A."/>
        </authorList>
    </citation>
    <scope>NUCLEOTIDE SEQUENCE</scope>
    <source>
        <strain evidence="1">IN212</strain>
    </source>
</reference>
<proteinExistence type="predicted"/>
<name>A0A9N9HQS1_9GLOM</name>
<protein>
    <submittedName>
        <fullName evidence="1">2384_t:CDS:1</fullName>
    </submittedName>
</protein>
<dbReference type="EMBL" id="CAJVPZ010020534">
    <property type="protein sequence ID" value="CAG8701004.1"/>
    <property type="molecule type" value="Genomic_DNA"/>
</dbReference>
<dbReference type="OrthoDB" id="10421983at2759"/>
<sequence length="61" mass="6587">VNKIDTNDDDVDNTNLKNTDVDEAFAGKATKAEDVTDDFKASVNGVGLDKIDILHLLNITP</sequence>
<accession>A0A9N9HQS1</accession>
<dbReference type="AlphaFoldDB" id="A0A9N9HQS1"/>